<evidence type="ECO:0000313" key="2">
    <source>
        <dbReference type="EMBL" id="AIF11239.1"/>
    </source>
</evidence>
<proteinExistence type="predicted"/>
<keyword evidence="1" id="KW-0472">Membrane</keyword>
<protein>
    <submittedName>
        <fullName evidence="2">Uncharacterized protein</fullName>
    </submittedName>
</protein>
<dbReference type="Pfam" id="PF18895">
    <property type="entry name" value="T4SS_pilin"/>
    <property type="match status" value="1"/>
</dbReference>
<dbReference type="AlphaFoldDB" id="A0A075H5A3"/>
<name>A0A075H5A3_9EURY</name>
<evidence type="ECO:0000256" key="1">
    <source>
        <dbReference type="SAM" id="Phobius"/>
    </source>
</evidence>
<dbReference type="EMBL" id="KF900912">
    <property type="protein sequence ID" value="AIF11239.1"/>
    <property type="molecule type" value="Genomic_DNA"/>
</dbReference>
<accession>A0A075H5A3</accession>
<sequence length="109" mass="11566">MEKLVMKVSKIAGSSLVGLIVLCNAAYAITAPNTSAVPDEILQPFWNAYALIKGIATAAVALALAYNFMQWSAASGNPAEREQIKKQMLAVILGYAGILLAVPIINYLV</sequence>
<feature type="transmembrane region" description="Helical" evidence="1">
    <location>
        <begin position="44"/>
        <end position="68"/>
    </location>
</feature>
<organism evidence="2">
    <name type="scientific">uncultured marine group II/III euryarchaeote KM3_51_D01</name>
    <dbReference type="NCBI Taxonomy" id="1456454"/>
    <lineage>
        <taxon>Archaea</taxon>
        <taxon>Methanobacteriati</taxon>
        <taxon>Methanobacteriota</taxon>
        <taxon>environmental samples</taxon>
    </lineage>
</organism>
<keyword evidence="1" id="KW-0812">Transmembrane</keyword>
<keyword evidence="1" id="KW-1133">Transmembrane helix</keyword>
<feature type="transmembrane region" description="Helical" evidence="1">
    <location>
        <begin position="89"/>
        <end position="108"/>
    </location>
</feature>
<reference evidence="2" key="1">
    <citation type="journal article" date="2014" name="Genome Biol. Evol.">
        <title>Pangenome evidence for extensive interdomain horizontal transfer affecting lineage core and shell genes in uncultured planktonic thaumarchaeota and euryarchaeota.</title>
        <authorList>
            <person name="Deschamps P."/>
            <person name="Zivanovic Y."/>
            <person name="Moreira D."/>
            <person name="Rodriguez-Valera F."/>
            <person name="Lopez-Garcia P."/>
        </authorList>
    </citation>
    <scope>NUCLEOTIDE SEQUENCE</scope>
</reference>
<dbReference type="InterPro" id="IPR043993">
    <property type="entry name" value="T4SS_pilin"/>
</dbReference>